<dbReference type="PANTHER" id="PTHR43298:SF2">
    <property type="entry name" value="FMN_FAD EXPORTER YEEO-RELATED"/>
    <property type="match status" value="1"/>
</dbReference>
<evidence type="ECO:0000256" key="8">
    <source>
        <dbReference type="ARBA" id="ARBA00023136"/>
    </source>
</evidence>
<evidence type="ECO:0000256" key="2">
    <source>
        <dbReference type="ARBA" id="ARBA00022448"/>
    </source>
</evidence>
<keyword evidence="6 10" id="KW-1133">Transmembrane helix</keyword>
<comment type="caution">
    <text evidence="11">The sequence shown here is derived from an EMBL/GenBank/DDBJ whole genome shotgun (WGS) entry which is preliminary data.</text>
</comment>
<dbReference type="GO" id="GO:0005886">
    <property type="term" value="C:plasma membrane"/>
    <property type="evidence" value="ECO:0007669"/>
    <property type="project" value="UniProtKB-SubCell"/>
</dbReference>
<organism evidence="11 12">
    <name type="scientific">Aquifex aeolicus</name>
    <dbReference type="NCBI Taxonomy" id="63363"/>
    <lineage>
        <taxon>Bacteria</taxon>
        <taxon>Pseudomonadati</taxon>
        <taxon>Aquificota</taxon>
        <taxon>Aquificia</taxon>
        <taxon>Aquificales</taxon>
        <taxon>Aquificaceae</taxon>
        <taxon>Aquifex</taxon>
    </lineage>
</organism>
<feature type="transmembrane region" description="Helical" evidence="10">
    <location>
        <begin position="321"/>
        <end position="341"/>
    </location>
</feature>
<evidence type="ECO:0000313" key="11">
    <source>
        <dbReference type="EMBL" id="HIP98323.1"/>
    </source>
</evidence>
<keyword evidence="3" id="KW-0050">Antiport</keyword>
<dbReference type="Proteomes" id="UP000606463">
    <property type="component" value="Unassembled WGS sequence"/>
</dbReference>
<keyword evidence="2" id="KW-0813">Transport</keyword>
<proteinExistence type="predicted"/>
<feature type="transmembrane region" description="Helical" evidence="10">
    <location>
        <begin position="361"/>
        <end position="380"/>
    </location>
</feature>
<gene>
    <name evidence="11" type="ORF">EYH37_03010</name>
</gene>
<evidence type="ECO:0000256" key="10">
    <source>
        <dbReference type="SAM" id="Phobius"/>
    </source>
</evidence>
<dbReference type="PIRSF" id="PIRSF006603">
    <property type="entry name" value="DinF"/>
    <property type="match status" value="1"/>
</dbReference>
<accession>A0A9D0YPV1</accession>
<evidence type="ECO:0000256" key="4">
    <source>
        <dbReference type="ARBA" id="ARBA00022475"/>
    </source>
</evidence>
<sequence length="445" mass="48301">MSSERFVIKEETPKGVLIKKVLTLSVPIILSNLLYTVQNFISLLLVAPLGSLAIAGVGFATTLLWLVYATMATVYTGVNVLVAQAVGANKRAGIYTSLGVILSIFFALPLTLWGDELIRFFLSLFGTPKEVLETAVGYLKPIFLLMPFAFVTNSLNAVFNGLGKTKVVFYATIFTTAVNIFLALVLIYGNLGFPALGVKGAGWAVALAETLALGVYLPFLLKDERITPLSGEFFNLKELLKLLKVGLPTGIERLVMSFSYNTFVGLVALCGTKALAGFQIGLRIESVSFTIGMAFAFASTTFAGQNFGAKNPHGIKVGIKTTLAVALILMTSLGVLMALLSHPLANFFTDDPEVVSYTVKYLYIVAFSQPLMAIIFVLSGAIRGVGKTKIPLIVNIANFWLVRLIPSMVLLKLFKTPLVPWGAMIAENLTRSLSYLYIYKRVLKF</sequence>
<dbReference type="GO" id="GO:0015297">
    <property type="term" value="F:antiporter activity"/>
    <property type="evidence" value="ECO:0007669"/>
    <property type="project" value="UniProtKB-KW"/>
</dbReference>
<evidence type="ECO:0000256" key="1">
    <source>
        <dbReference type="ARBA" id="ARBA00004651"/>
    </source>
</evidence>
<keyword evidence="5 10" id="KW-0812">Transmembrane</keyword>
<feature type="transmembrane region" description="Helical" evidence="10">
    <location>
        <begin position="52"/>
        <end position="82"/>
    </location>
</feature>
<feature type="transmembrane region" description="Helical" evidence="10">
    <location>
        <begin position="201"/>
        <end position="221"/>
    </location>
</feature>
<dbReference type="NCBIfam" id="TIGR00797">
    <property type="entry name" value="matE"/>
    <property type="match status" value="1"/>
</dbReference>
<keyword evidence="7" id="KW-0406">Ion transport</keyword>
<feature type="transmembrane region" description="Helical" evidence="10">
    <location>
        <begin position="21"/>
        <end position="46"/>
    </location>
</feature>
<dbReference type="AlphaFoldDB" id="A0A9D0YPV1"/>
<feature type="transmembrane region" description="Helical" evidence="10">
    <location>
        <begin position="263"/>
        <end position="282"/>
    </location>
</feature>
<dbReference type="Pfam" id="PF01554">
    <property type="entry name" value="MatE"/>
    <property type="match status" value="2"/>
</dbReference>
<dbReference type="InterPro" id="IPR048279">
    <property type="entry name" value="MdtK-like"/>
</dbReference>
<evidence type="ECO:0000256" key="5">
    <source>
        <dbReference type="ARBA" id="ARBA00022692"/>
    </source>
</evidence>
<dbReference type="InterPro" id="IPR050222">
    <property type="entry name" value="MATE_MdtK"/>
</dbReference>
<evidence type="ECO:0000256" key="9">
    <source>
        <dbReference type="ARBA" id="ARBA00031636"/>
    </source>
</evidence>
<evidence type="ECO:0000313" key="12">
    <source>
        <dbReference type="Proteomes" id="UP000606463"/>
    </source>
</evidence>
<protein>
    <recommendedName>
        <fullName evidence="9">Multidrug-efflux transporter</fullName>
    </recommendedName>
</protein>
<dbReference type="GO" id="GO:0006811">
    <property type="term" value="P:monoatomic ion transport"/>
    <property type="evidence" value="ECO:0007669"/>
    <property type="project" value="UniProtKB-KW"/>
</dbReference>
<keyword evidence="8 10" id="KW-0472">Membrane</keyword>
<evidence type="ECO:0000256" key="7">
    <source>
        <dbReference type="ARBA" id="ARBA00023065"/>
    </source>
</evidence>
<feature type="transmembrane region" description="Helical" evidence="10">
    <location>
        <begin position="288"/>
        <end position="309"/>
    </location>
</feature>
<evidence type="ECO:0000256" key="6">
    <source>
        <dbReference type="ARBA" id="ARBA00022989"/>
    </source>
</evidence>
<keyword evidence="4" id="KW-1003">Cell membrane</keyword>
<name>A0A9D0YPV1_AQUAO</name>
<feature type="transmembrane region" description="Helical" evidence="10">
    <location>
        <begin position="392"/>
        <end position="414"/>
    </location>
</feature>
<feature type="transmembrane region" description="Helical" evidence="10">
    <location>
        <begin position="167"/>
        <end position="189"/>
    </location>
</feature>
<feature type="transmembrane region" description="Helical" evidence="10">
    <location>
        <begin position="94"/>
        <end position="114"/>
    </location>
</feature>
<dbReference type="EMBL" id="DQVE01000031">
    <property type="protein sequence ID" value="HIP98323.1"/>
    <property type="molecule type" value="Genomic_DNA"/>
</dbReference>
<dbReference type="GO" id="GO:0042910">
    <property type="term" value="F:xenobiotic transmembrane transporter activity"/>
    <property type="evidence" value="ECO:0007669"/>
    <property type="project" value="InterPro"/>
</dbReference>
<dbReference type="PANTHER" id="PTHR43298">
    <property type="entry name" value="MULTIDRUG RESISTANCE PROTEIN NORM-RELATED"/>
    <property type="match status" value="1"/>
</dbReference>
<feature type="transmembrane region" description="Helical" evidence="10">
    <location>
        <begin position="134"/>
        <end position="155"/>
    </location>
</feature>
<reference evidence="11" key="1">
    <citation type="journal article" date="2020" name="ISME J.">
        <title>Gammaproteobacteria mediating utilization of methyl-, sulfur- and petroleum organic compounds in deep ocean hydrothermal plumes.</title>
        <authorList>
            <person name="Zhou Z."/>
            <person name="Liu Y."/>
            <person name="Pan J."/>
            <person name="Cron B.R."/>
            <person name="Toner B.M."/>
            <person name="Anantharaman K."/>
            <person name="Breier J.A."/>
            <person name="Dick G.J."/>
            <person name="Li M."/>
        </authorList>
    </citation>
    <scope>NUCLEOTIDE SEQUENCE</scope>
    <source>
        <strain evidence="11">SZUA-1501</strain>
    </source>
</reference>
<comment type="subcellular location">
    <subcellularLocation>
        <location evidence="1">Cell membrane</location>
        <topology evidence="1">Multi-pass membrane protein</topology>
    </subcellularLocation>
</comment>
<evidence type="ECO:0000256" key="3">
    <source>
        <dbReference type="ARBA" id="ARBA00022449"/>
    </source>
</evidence>
<dbReference type="CDD" id="cd13137">
    <property type="entry name" value="MATE_NorM_like"/>
    <property type="match status" value="1"/>
</dbReference>
<dbReference type="InterPro" id="IPR002528">
    <property type="entry name" value="MATE_fam"/>
</dbReference>